<sequence>MLTGSYNSKFYSYAPLHSMLNGNMPMPITKSGYPRYHR</sequence>
<protein>
    <submittedName>
        <fullName evidence="1">Uncharacterized protein</fullName>
    </submittedName>
</protein>
<proteinExistence type="predicted"/>
<dbReference type="AlphaFoldDB" id="A0A2P2Q7Y4"/>
<evidence type="ECO:0000313" key="1">
    <source>
        <dbReference type="EMBL" id="MBX63096.1"/>
    </source>
</evidence>
<accession>A0A2P2Q7Y4</accession>
<organism evidence="1">
    <name type="scientific">Rhizophora mucronata</name>
    <name type="common">Asiatic mangrove</name>
    <dbReference type="NCBI Taxonomy" id="61149"/>
    <lineage>
        <taxon>Eukaryota</taxon>
        <taxon>Viridiplantae</taxon>
        <taxon>Streptophyta</taxon>
        <taxon>Embryophyta</taxon>
        <taxon>Tracheophyta</taxon>
        <taxon>Spermatophyta</taxon>
        <taxon>Magnoliopsida</taxon>
        <taxon>eudicotyledons</taxon>
        <taxon>Gunneridae</taxon>
        <taxon>Pentapetalae</taxon>
        <taxon>rosids</taxon>
        <taxon>fabids</taxon>
        <taxon>Malpighiales</taxon>
        <taxon>Rhizophoraceae</taxon>
        <taxon>Rhizophora</taxon>
    </lineage>
</organism>
<reference evidence="1" key="1">
    <citation type="submission" date="2018-02" db="EMBL/GenBank/DDBJ databases">
        <title>Rhizophora mucronata_Transcriptome.</title>
        <authorList>
            <person name="Meera S.P."/>
            <person name="Sreeshan A."/>
            <person name="Augustine A."/>
        </authorList>
    </citation>
    <scope>NUCLEOTIDE SEQUENCE</scope>
    <source>
        <tissue evidence="1">Leaf</tissue>
    </source>
</reference>
<dbReference type="EMBL" id="GGEC01082612">
    <property type="protein sequence ID" value="MBX63096.1"/>
    <property type="molecule type" value="Transcribed_RNA"/>
</dbReference>
<name>A0A2P2Q7Y4_RHIMU</name>